<sequence>MQLHPAGDALVVPRGEKHLIFCRRVGDGLSRRAVPDSRVRNADDLFSRQKPMFPLNLPDLCEYLLGRPFQALVGFSRAAVEFQNAVGYPIPIHRPPAAGEGPVISPVKAAVNRPVLRDLEGIDDMGKVPVAVMAGVVPEFLKELPLVYIPAAVEPGLPQLGRQLFQGAQVFRLLFQQGPVVRAEGLDEGVVLRVFLVRIISVDEQPFEVPVGRAAGVQGIVGTLGKPVHAPDAGIDLGQPAFLELPRLVGEPHVIFRALVLPQIRVRRAVPEGNGTAVWEPEELVRAPVLGDPSEELPQGCDVIVKQFFVGSSGNEYLDARIVQAQQHSLPPDEPAFPAAPGPAVAHIAVPFPQGKQLLFIGPGHNQHFIRHIPGSPLPALRGCSAVPVPGPAPAGAWRSAPPAPGYPPQAAGSAHP</sequence>
<accession>A0A8S5SWM3</accession>
<organism evidence="2">
    <name type="scientific">Podoviridae sp. ctgFL11</name>
    <dbReference type="NCBI Taxonomy" id="2827744"/>
    <lineage>
        <taxon>Viruses</taxon>
        <taxon>Duplodnaviria</taxon>
        <taxon>Heunggongvirae</taxon>
        <taxon>Uroviricota</taxon>
        <taxon>Caudoviricetes</taxon>
    </lineage>
</organism>
<dbReference type="EMBL" id="BK032692">
    <property type="protein sequence ID" value="DAF55469.1"/>
    <property type="molecule type" value="Genomic_DNA"/>
</dbReference>
<proteinExistence type="predicted"/>
<protein>
    <submittedName>
        <fullName evidence="2">Uncharacterized protein</fullName>
    </submittedName>
</protein>
<name>A0A8S5SWM3_9CAUD</name>
<evidence type="ECO:0000313" key="2">
    <source>
        <dbReference type="EMBL" id="DAF55469.1"/>
    </source>
</evidence>
<reference evidence="2" key="1">
    <citation type="journal article" date="2021" name="Proc. Natl. Acad. Sci. U.S.A.">
        <title>A Catalog of Tens of Thousands of Viruses from Human Metagenomes Reveals Hidden Associations with Chronic Diseases.</title>
        <authorList>
            <person name="Tisza M.J."/>
            <person name="Buck C.B."/>
        </authorList>
    </citation>
    <scope>NUCLEOTIDE SEQUENCE</scope>
    <source>
        <strain evidence="2">CtgFL11</strain>
    </source>
</reference>
<feature type="region of interest" description="Disordered" evidence="1">
    <location>
        <begin position="395"/>
        <end position="417"/>
    </location>
</feature>
<evidence type="ECO:0000256" key="1">
    <source>
        <dbReference type="SAM" id="MobiDB-lite"/>
    </source>
</evidence>